<keyword evidence="9 11" id="KW-0676">Redox-active center</keyword>
<dbReference type="InterPro" id="IPR050151">
    <property type="entry name" value="Class-I_Pyr_Nuc-Dis_Oxidored"/>
</dbReference>
<dbReference type="InterPro" id="IPR012999">
    <property type="entry name" value="Pyr_OxRdtase_I_AS"/>
</dbReference>
<dbReference type="Pfam" id="PF07992">
    <property type="entry name" value="Pyr_redox_2"/>
    <property type="match status" value="1"/>
</dbReference>
<comment type="catalytic activity">
    <reaction evidence="10 11">
        <text>N(6)-[(R)-dihydrolipoyl]-L-lysyl-[protein] + NAD(+) = N(6)-[(R)-lipoyl]-L-lysyl-[protein] + NADH + H(+)</text>
        <dbReference type="Rhea" id="RHEA:15045"/>
        <dbReference type="Rhea" id="RHEA-COMP:10474"/>
        <dbReference type="Rhea" id="RHEA-COMP:10475"/>
        <dbReference type="ChEBI" id="CHEBI:15378"/>
        <dbReference type="ChEBI" id="CHEBI:57540"/>
        <dbReference type="ChEBI" id="CHEBI:57945"/>
        <dbReference type="ChEBI" id="CHEBI:83099"/>
        <dbReference type="ChEBI" id="CHEBI:83100"/>
        <dbReference type="EC" id="1.8.1.4"/>
    </reaction>
</comment>
<dbReference type="Gene3D" id="3.30.390.30">
    <property type="match status" value="1"/>
</dbReference>
<dbReference type="InterPro" id="IPR001100">
    <property type="entry name" value="Pyr_nuc-diS_OxRdtase"/>
</dbReference>
<evidence type="ECO:0000256" key="4">
    <source>
        <dbReference type="ARBA" id="ARBA00022630"/>
    </source>
</evidence>
<name>A0ABZ2H0G2_9GAMM</name>
<keyword evidence="6 11" id="KW-0560">Oxidoreductase</keyword>
<comment type="similarity">
    <text evidence="1 11">Belongs to the class-I pyridine nucleotide-disulfide oxidoreductase family.</text>
</comment>
<keyword evidence="7 11" id="KW-0520">NAD</keyword>
<sequence>MNVVNTEVVVIGGGPGGYTSAFRSADLGKKVVLVEKFFDLGGTCLNVGCIPSKILLNISNIIFQTNNISTMGVTFEKPKINIEQILSHKNYVVNKLRNGIKFLAKKRNIQIFNGLAEFVTPNNIVIQDKYNNKNLSIKFQYAVIATGSYPLSLSNIPKDSRIFNSTQALNLPNIYGNLLIVGGGVIGLEMATIYSSFGVEVTIIDCSDCIIPESDTDLSSILQNCMTEDRKIKFILNSNLISIETKTDGICVLLKNKISNEENILYFDQILIAIGRKPNTNNLKIKEIDIKTDINGFIITDNQMRTNISNIFAIGDVIGKPMLAHKAIAEGKIAAEVISGLKHYFDPYCIPNVAYTSPEISWVGLTEKQAKKENISYEVANFPWKINGRALTLNKMKGLTKLIFCTKTNRILGGGIIGYNSEELISELTLAIEMGCNVSDISLTIHPHPTLSETIMASSEIFEKKSIDYFE</sequence>
<dbReference type="InterPro" id="IPR016156">
    <property type="entry name" value="FAD/NAD-linked_Rdtase_dimer_sf"/>
</dbReference>
<dbReference type="RefSeq" id="WP_338516144.1">
    <property type="nucleotide sequence ID" value="NZ_CP135137.1"/>
</dbReference>
<organism evidence="14 15">
    <name type="scientific">Candidatus Legionella polyplacis</name>
    <dbReference type="NCBI Taxonomy" id="2005262"/>
    <lineage>
        <taxon>Bacteria</taxon>
        <taxon>Pseudomonadati</taxon>
        <taxon>Pseudomonadota</taxon>
        <taxon>Gammaproteobacteria</taxon>
        <taxon>Legionellales</taxon>
        <taxon>Legionellaceae</taxon>
        <taxon>Legionella</taxon>
    </lineage>
</organism>
<dbReference type="Proteomes" id="UP001368618">
    <property type="component" value="Chromosome"/>
</dbReference>
<dbReference type="PRINTS" id="PR00368">
    <property type="entry name" value="FADPNR"/>
</dbReference>
<evidence type="ECO:0000259" key="12">
    <source>
        <dbReference type="Pfam" id="PF02852"/>
    </source>
</evidence>
<evidence type="ECO:0000256" key="7">
    <source>
        <dbReference type="ARBA" id="ARBA00023027"/>
    </source>
</evidence>
<evidence type="ECO:0000256" key="11">
    <source>
        <dbReference type="RuleBase" id="RU003692"/>
    </source>
</evidence>
<dbReference type="PROSITE" id="PS00076">
    <property type="entry name" value="PYRIDINE_REDOX_1"/>
    <property type="match status" value="1"/>
</dbReference>
<evidence type="ECO:0000313" key="15">
    <source>
        <dbReference type="Proteomes" id="UP001368618"/>
    </source>
</evidence>
<comment type="miscellaneous">
    <text evidence="11">The active site is a redox-active disulfide bond.</text>
</comment>
<keyword evidence="15" id="KW-1185">Reference proteome</keyword>
<accession>A0ABZ2H0G2</accession>
<protein>
    <recommendedName>
        <fullName evidence="3 11">Dihydrolipoyl dehydrogenase</fullName>
        <ecNumber evidence="2 11">1.8.1.4</ecNumber>
    </recommendedName>
</protein>
<dbReference type="NCBIfam" id="TIGR01350">
    <property type="entry name" value="lipoamide_DH"/>
    <property type="match status" value="1"/>
</dbReference>
<keyword evidence="5 11" id="KW-0274">FAD</keyword>
<dbReference type="EMBL" id="CP135137">
    <property type="protein sequence ID" value="WWR11588.1"/>
    <property type="molecule type" value="Genomic_DNA"/>
</dbReference>
<comment type="cofactor">
    <cofactor evidence="11">
        <name>FAD</name>
        <dbReference type="ChEBI" id="CHEBI:57692"/>
    </cofactor>
    <text evidence="11">Binds 1 FAD per subunit.</text>
</comment>
<dbReference type="SUPFAM" id="SSF55424">
    <property type="entry name" value="FAD/NAD-linked reductases, dimerisation (C-terminal) domain"/>
    <property type="match status" value="1"/>
</dbReference>
<evidence type="ECO:0000256" key="3">
    <source>
        <dbReference type="ARBA" id="ARBA00016961"/>
    </source>
</evidence>
<keyword evidence="4 11" id="KW-0285">Flavoprotein</keyword>
<evidence type="ECO:0000256" key="6">
    <source>
        <dbReference type="ARBA" id="ARBA00023002"/>
    </source>
</evidence>
<dbReference type="Gene3D" id="3.50.50.60">
    <property type="entry name" value="FAD/NAD(P)-binding domain"/>
    <property type="match status" value="2"/>
</dbReference>
<evidence type="ECO:0000256" key="1">
    <source>
        <dbReference type="ARBA" id="ARBA00007532"/>
    </source>
</evidence>
<keyword evidence="8" id="KW-1015">Disulfide bond</keyword>
<dbReference type="SUPFAM" id="SSF51905">
    <property type="entry name" value="FAD/NAD(P)-binding domain"/>
    <property type="match status" value="1"/>
</dbReference>
<dbReference type="PIRSF" id="PIRSF000350">
    <property type="entry name" value="Mercury_reductase_MerA"/>
    <property type="match status" value="1"/>
</dbReference>
<dbReference type="InterPro" id="IPR036188">
    <property type="entry name" value="FAD/NAD-bd_sf"/>
</dbReference>
<reference evidence="14" key="1">
    <citation type="submission" date="2023-09" db="EMBL/GenBank/DDBJ databases">
        <title>Genomes of two closely related lineages of the louse Polyplax serrata with different host specificities.</title>
        <authorList>
            <person name="Martinu J."/>
            <person name="Tarabai H."/>
            <person name="Stefka J."/>
            <person name="Hypsa V."/>
        </authorList>
    </citation>
    <scope>NUCLEOTIDE SEQUENCE [LARGE SCALE GENOMIC DNA]</scope>
    <source>
        <strain evidence="14">98ZLc_SE</strain>
    </source>
</reference>
<dbReference type="PANTHER" id="PTHR22912">
    <property type="entry name" value="DISULFIDE OXIDOREDUCTASE"/>
    <property type="match status" value="1"/>
</dbReference>
<dbReference type="GO" id="GO:0004148">
    <property type="term" value="F:dihydrolipoyl dehydrogenase (NADH) activity"/>
    <property type="evidence" value="ECO:0007669"/>
    <property type="project" value="UniProtKB-EC"/>
</dbReference>
<gene>
    <name evidence="14" type="primary">lpdA</name>
    <name evidence="14" type="ORF">RQL39_00215</name>
</gene>
<evidence type="ECO:0000256" key="10">
    <source>
        <dbReference type="ARBA" id="ARBA00049187"/>
    </source>
</evidence>
<evidence type="ECO:0000256" key="2">
    <source>
        <dbReference type="ARBA" id="ARBA00012608"/>
    </source>
</evidence>
<evidence type="ECO:0000256" key="5">
    <source>
        <dbReference type="ARBA" id="ARBA00022827"/>
    </source>
</evidence>
<dbReference type="PRINTS" id="PR00411">
    <property type="entry name" value="PNDRDTASEI"/>
</dbReference>
<dbReference type="EC" id="1.8.1.4" evidence="2 11"/>
<evidence type="ECO:0000313" key="14">
    <source>
        <dbReference type="EMBL" id="WWR11588.1"/>
    </source>
</evidence>
<dbReference type="Pfam" id="PF02852">
    <property type="entry name" value="Pyr_redox_dim"/>
    <property type="match status" value="1"/>
</dbReference>
<dbReference type="InterPro" id="IPR006258">
    <property type="entry name" value="Lipoamide_DH"/>
</dbReference>
<evidence type="ECO:0000256" key="8">
    <source>
        <dbReference type="ARBA" id="ARBA00023157"/>
    </source>
</evidence>
<evidence type="ECO:0000259" key="13">
    <source>
        <dbReference type="Pfam" id="PF07992"/>
    </source>
</evidence>
<dbReference type="PANTHER" id="PTHR22912:SF160">
    <property type="entry name" value="DIHYDROLIPOYL DEHYDROGENASE"/>
    <property type="match status" value="1"/>
</dbReference>
<evidence type="ECO:0000256" key="9">
    <source>
        <dbReference type="ARBA" id="ARBA00023284"/>
    </source>
</evidence>
<proteinExistence type="inferred from homology"/>
<feature type="domain" description="Pyridine nucleotide-disulphide oxidoreductase dimerisation" evidence="12">
    <location>
        <begin position="350"/>
        <end position="456"/>
    </location>
</feature>
<dbReference type="InterPro" id="IPR004099">
    <property type="entry name" value="Pyr_nucl-diS_OxRdtase_dimer"/>
</dbReference>
<dbReference type="InterPro" id="IPR023753">
    <property type="entry name" value="FAD/NAD-binding_dom"/>
</dbReference>
<feature type="domain" description="FAD/NAD(P)-binding" evidence="13">
    <location>
        <begin position="7"/>
        <end position="331"/>
    </location>
</feature>